<dbReference type="PANTHER" id="PTHR45436:SF15">
    <property type="entry name" value="SENSOR HISTIDINE KINASE CUSS"/>
    <property type="match status" value="1"/>
</dbReference>
<dbReference type="InterPro" id="IPR005467">
    <property type="entry name" value="His_kinase_dom"/>
</dbReference>
<dbReference type="PROSITE" id="PS50109">
    <property type="entry name" value="HIS_KIN"/>
    <property type="match status" value="1"/>
</dbReference>
<comment type="catalytic activity">
    <reaction evidence="1">
        <text>ATP + protein L-histidine = ADP + protein N-phospho-L-histidine.</text>
        <dbReference type="EC" id="2.7.13.3"/>
    </reaction>
</comment>
<dbReference type="EC" id="2.7.13.3" evidence="3"/>
<evidence type="ECO:0000256" key="6">
    <source>
        <dbReference type="ARBA" id="ARBA00022692"/>
    </source>
</evidence>
<keyword evidence="8 11" id="KW-1133">Transmembrane helix</keyword>
<evidence type="ECO:0000256" key="8">
    <source>
        <dbReference type="ARBA" id="ARBA00022989"/>
    </source>
</evidence>
<evidence type="ECO:0000256" key="9">
    <source>
        <dbReference type="ARBA" id="ARBA00023012"/>
    </source>
</evidence>
<evidence type="ECO:0000256" key="2">
    <source>
        <dbReference type="ARBA" id="ARBA00004141"/>
    </source>
</evidence>
<evidence type="ECO:0000259" key="13">
    <source>
        <dbReference type="PROSITE" id="PS50885"/>
    </source>
</evidence>
<dbReference type="PROSITE" id="PS50885">
    <property type="entry name" value="HAMP"/>
    <property type="match status" value="1"/>
</dbReference>
<evidence type="ECO:0000259" key="12">
    <source>
        <dbReference type="PROSITE" id="PS50109"/>
    </source>
</evidence>
<dbReference type="Gene3D" id="1.10.287.130">
    <property type="match status" value="1"/>
</dbReference>
<dbReference type="SUPFAM" id="SSF55874">
    <property type="entry name" value="ATPase domain of HSP90 chaperone/DNA topoisomerase II/histidine kinase"/>
    <property type="match status" value="1"/>
</dbReference>
<keyword evidence="4" id="KW-0597">Phosphoprotein</keyword>
<dbReference type="InterPro" id="IPR003660">
    <property type="entry name" value="HAMP_dom"/>
</dbReference>
<evidence type="ECO:0000256" key="7">
    <source>
        <dbReference type="ARBA" id="ARBA00022777"/>
    </source>
</evidence>
<evidence type="ECO:0000256" key="4">
    <source>
        <dbReference type="ARBA" id="ARBA00022553"/>
    </source>
</evidence>
<evidence type="ECO:0000256" key="3">
    <source>
        <dbReference type="ARBA" id="ARBA00012438"/>
    </source>
</evidence>
<dbReference type="Proteomes" id="UP000562027">
    <property type="component" value="Unassembled WGS sequence"/>
</dbReference>
<keyword evidence="10 11" id="KW-0472">Membrane</keyword>
<dbReference type="InterPro" id="IPR003661">
    <property type="entry name" value="HisK_dim/P_dom"/>
</dbReference>
<dbReference type="RefSeq" id="WP_184300960.1">
    <property type="nucleotide sequence ID" value="NZ_JACHLP010000006.1"/>
</dbReference>
<keyword evidence="15" id="KW-1185">Reference proteome</keyword>
<comment type="caution">
    <text evidence="14">The sequence shown here is derived from an EMBL/GenBank/DDBJ whole genome shotgun (WGS) entry which is preliminary data.</text>
</comment>
<feature type="domain" description="HAMP" evidence="13">
    <location>
        <begin position="183"/>
        <end position="234"/>
    </location>
</feature>
<protein>
    <recommendedName>
        <fullName evidence="3">histidine kinase</fullName>
        <ecNumber evidence="3">2.7.13.3</ecNumber>
    </recommendedName>
</protein>
<dbReference type="InterPro" id="IPR036890">
    <property type="entry name" value="HATPase_C_sf"/>
</dbReference>
<keyword evidence="9" id="KW-0902">Two-component regulatory system</keyword>
<dbReference type="InterPro" id="IPR003594">
    <property type="entry name" value="HATPase_dom"/>
</dbReference>
<evidence type="ECO:0000256" key="11">
    <source>
        <dbReference type="SAM" id="Phobius"/>
    </source>
</evidence>
<evidence type="ECO:0000256" key="5">
    <source>
        <dbReference type="ARBA" id="ARBA00022679"/>
    </source>
</evidence>
<accession>A0A840LC64</accession>
<dbReference type="GO" id="GO:0005886">
    <property type="term" value="C:plasma membrane"/>
    <property type="evidence" value="ECO:0007669"/>
    <property type="project" value="TreeGrafter"/>
</dbReference>
<comment type="subcellular location">
    <subcellularLocation>
        <location evidence="2">Membrane</location>
        <topology evidence="2">Multi-pass membrane protein</topology>
    </subcellularLocation>
</comment>
<proteinExistence type="predicted"/>
<dbReference type="AlphaFoldDB" id="A0A840LC64"/>
<dbReference type="PANTHER" id="PTHR45436">
    <property type="entry name" value="SENSOR HISTIDINE KINASE YKOH"/>
    <property type="match status" value="1"/>
</dbReference>
<gene>
    <name evidence="14" type="ORF">HNP55_003029</name>
</gene>
<dbReference type="SMART" id="SM00388">
    <property type="entry name" value="HisKA"/>
    <property type="match status" value="1"/>
</dbReference>
<reference evidence="14 15" key="1">
    <citation type="submission" date="2020-08" db="EMBL/GenBank/DDBJ databases">
        <title>Functional genomics of gut bacteria from endangered species of beetles.</title>
        <authorList>
            <person name="Carlos-Shanley C."/>
        </authorList>
    </citation>
    <scope>NUCLEOTIDE SEQUENCE [LARGE SCALE GENOMIC DNA]</scope>
    <source>
        <strain evidence="14 15">S00239</strain>
    </source>
</reference>
<dbReference type="GO" id="GO:0000155">
    <property type="term" value="F:phosphorelay sensor kinase activity"/>
    <property type="evidence" value="ECO:0007669"/>
    <property type="project" value="InterPro"/>
</dbReference>
<dbReference type="PRINTS" id="PR00344">
    <property type="entry name" value="BCTRLSENSOR"/>
</dbReference>
<evidence type="ECO:0000313" key="14">
    <source>
        <dbReference type="EMBL" id="MBB4844485.1"/>
    </source>
</evidence>
<dbReference type="Pfam" id="PF00512">
    <property type="entry name" value="HisKA"/>
    <property type="match status" value="1"/>
</dbReference>
<dbReference type="EMBL" id="JACHLP010000006">
    <property type="protein sequence ID" value="MBB4844485.1"/>
    <property type="molecule type" value="Genomic_DNA"/>
</dbReference>
<dbReference type="SMART" id="SM00387">
    <property type="entry name" value="HATPase_c"/>
    <property type="match status" value="1"/>
</dbReference>
<dbReference type="InterPro" id="IPR036097">
    <property type="entry name" value="HisK_dim/P_sf"/>
</dbReference>
<dbReference type="Pfam" id="PF02518">
    <property type="entry name" value="HATPase_c"/>
    <property type="match status" value="1"/>
</dbReference>
<feature type="domain" description="Histidine kinase" evidence="12">
    <location>
        <begin position="242"/>
        <end position="457"/>
    </location>
</feature>
<keyword evidence="7 14" id="KW-0418">Kinase</keyword>
<dbReference type="InterPro" id="IPR050428">
    <property type="entry name" value="TCS_sensor_his_kinase"/>
</dbReference>
<dbReference type="SUPFAM" id="SSF47384">
    <property type="entry name" value="Homodimeric domain of signal transducing histidine kinase"/>
    <property type="match status" value="1"/>
</dbReference>
<keyword evidence="6 11" id="KW-0812">Transmembrane</keyword>
<feature type="transmembrane region" description="Helical" evidence="11">
    <location>
        <begin position="12"/>
        <end position="29"/>
    </location>
</feature>
<feature type="transmembrane region" description="Helical" evidence="11">
    <location>
        <begin position="162"/>
        <end position="182"/>
    </location>
</feature>
<dbReference type="InterPro" id="IPR004358">
    <property type="entry name" value="Sig_transdc_His_kin-like_C"/>
</dbReference>
<dbReference type="Gene3D" id="3.30.565.10">
    <property type="entry name" value="Histidine kinase-like ATPase, C-terminal domain"/>
    <property type="match status" value="1"/>
</dbReference>
<organism evidence="14 15">
    <name type="scientific">Roseateles oligotrophus</name>
    <dbReference type="NCBI Taxonomy" id="1769250"/>
    <lineage>
        <taxon>Bacteria</taxon>
        <taxon>Pseudomonadati</taxon>
        <taxon>Pseudomonadota</taxon>
        <taxon>Betaproteobacteria</taxon>
        <taxon>Burkholderiales</taxon>
        <taxon>Sphaerotilaceae</taxon>
        <taxon>Roseateles</taxon>
    </lineage>
</organism>
<sequence length="457" mass="50865">MGAARKSLFRRTFGAFAAVALLSWCGLMLREFHEVSVVHARNGQAANRLWAELARVQARQWAEQPEGLSAALAELEHLREQEWQEIGYEPPIIAQHVWQGERLLHRQGPPEMGDRLTPDEQHYASDARWLYIEARAPEQGLIVRRWQEVPGDWHFSADGLSYYARPLFYSLPLMLLIAWFLLRAGFAPLRRIGAQIARRSATELNALPPSPFTELAPVVTAVNQLMARLQQRLEREREFLLDAAHELKTPLAVIQLNAETLQSQASPQRREESLRRLGEGVQRANHTVQQLLALARSGADTESSELRRHDLVSLTRDRIVLASELALARGIELELLAPEQCELPMHRESLGALIDNLVDNAVKYSPPGSLVQVSISALPDSVTLSVRDQGPGIAADMHAKVFERFFRLPGLNQPGSGLGLAIVERAAARHQATLNLAAARADAAAPGLCVSVRLPRR</sequence>
<dbReference type="CDD" id="cd00082">
    <property type="entry name" value="HisKA"/>
    <property type="match status" value="1"/>
</dbReference>
<evidence type="ECO:0000256" key="10">
    <source>
        <dbReference type="ARBA" id="ARBA00023136"/>
    </source>
</evidence>
<evidence type="ECO:0000256" key="1">
    <source>
        <dbReference type="ARBA" id="ARBA00000085"/>
    </source>
</evidence>
<keyword evidence="5 14" id="KW-0808">Transferase</keyword>
<evidence type="ECO:0000313" key="15">
    <source>
        <dbReference type="Proteomes" id="UP000562027"/>
    </source>
</evidence>
<dbReference type="CDD" id="cd00075">
    <property type="entry name" value="HATPase"/>
    <property type="match status" value="1"/>
</dbReference>
<name>A0A840LC64_9BURK</name>